<dbReference type="Proteomes" id="UP000774804">
    <property type="component" value="Unassembled WGS sequence"/>
</dbReference>
<proteinExistence type="predicted"/>
<evidence type="ECO:0000313" key="7">
    <source>
        <dbReference type="Proteomes" id="UP000774804"/>
    </source>
</evidence>
<feature type="compositionally biased region" description="Low complexity" evidence="1">
    <location>
        <begin position="1"/>
        <end position="33"/>
    </location>
</feature>
<evidence type="ECO:0000313" key="5">
    <source>
        <dbReference type="EMBL" id="KAG2967376.1"/>
    </source>
</evidence>
<dbReference type="EMBL" id="RCMV01004934">
    <property type="protein sequence ID" value="KAG3191546.1"/>
    <property type="molecule type" value="Genomic_DNA"/>
</dbReference>
<feature type="region of interest" description="Disordered" evidence="1">
    <location>
        <begin position="1"/>
        <end position="61"/>
    </location>
</feature>
<evidence type="ECO:0000313" key="3">
    <source>
        <dbReference type="EMBL" id="KAG2893752.1"/>
    </source>
</evidence>
<evidence type="ECO:0000313" key="4">
    <source>
        <dbReference type="EMBL" id="KAG2906554.1"/>
    </source>
</evidence>
<accession>A0A8T1B2N1</accession>
<comment type="caution">
    <text evidence="3">The sequence shown here is derived from an EMBL/GenBank/DDBJ whole genome shotgun (WGS) entry which is preliminary data.</text>
</comment>
<dbReference type="EMBL" id="RCML01000936">
    <property type="protein sequence ID" value="KAG2967376.1"/>
    <property type="molecule type" value="Genomic_DNA"/>
</dbReference>
<reference evidence="3" key="1">
    <citation type="submission" date="2018-10" db="EMBL/GenBank/DDBJ databases">
        <title>Effector identification in a new, highly contiguous assembly of the strawberry crown rot pathogen Phytophthora cactorum.</title>
        <authorList>
            <person name="Armitage A.D."/>
            <person name="Nellist C.F."/>
            <person name="Bates H."/>
            <person name="Vickerstaff R.J."/>
            <person name="Harrison R.J."/>
        </authorList>
    </citation>
    <scope>NUCLEOTIDE SEQUENCE</scope>
    <source>
        <strain evidence="2">15-7</strain>
        <strain evidence="3">4032</strain>
        <strain evidence="4">4040</strain>
        <strain evidence="5">P415</strain>
        <strain evidence="6">P421</strain>
    </source>
</reference>
<gene>
    <name evidence="2" type="ORF">PC113_g18846</name>
    <name evidence="3" type="ORF">PC115_g18352</name>
    <name evidence="4" type="ORF">PC117_g20466</name>
    <name evidence="5" type="ORF">PC118_g18621</name>
    <name evidence="6" type="ORF">PC129_g25086</name>
</gene>
<dbReference type="Proteomes" id="UP000760860">
    <property type="component" value="Unassembled WGS sequence"/>
</dbReference>
<dbReference type="EMBL" id="RCMI01000941">
    <property type="protein sequence ID" value="KAG2893752.1"/>
    <property type="molecule type" value="Genomic_DNA"/>
</dbReference>
<organism evidence="3 7">
    <name type="scientific">Phytophthora cactorum</name>
    <dbReference type="NCBI Taxonomy" id="29920"/>
    <lineage>
        <taxon>Eukaryota</taxon>
        <taxon>Sar</taxon>
        <taxon>Stramenopiles</taxon>
        <taxon>Oomycota</taxon>
        <taxon>Peronosporomycetes</taxon>
        <taxon>Peronosporales</taxon>
        <taxon>Peronosporaceae</taxon>
        <taxon>Phytophthora</taxon>
    </lineage>
</organism>
<dbReference type="Proteomes" id="UP000735874">
    <property type="component" value="Unassembled WGS sequence"/>
</dbReference>
<dbReference type="Proteomes" id="UP000697107">
    <property type="component" value="Unassembled WGS sequence"/>
</dbReference>
<dbReference type="EMBL" id="RCMG01000917">
    <property type="protein sequence ID" value="KAG2842273.1"/>
    <property type="molecule type" value="Genomic_DNA"/>
</dbReference>
<name>A0A8T1B2N1_9STRA</name>
<dbReference type="Proteomes" id="UP000736787">
    <property type="component" value="Unassembled WGS sequence"/>
</dbReference>
<dbReference type="EMBL" id="RCMK01000954">
    <property type="protein sequence ID" value="KAG2906554.1"/>
    <property type="molecule type" value="Genomic_DNA"/>
</dbReference>
<evidence type="ECO:0000313" key="2">
    <source>
        <dbReference type="EMBL" id="KAG2842273.1"/>
    </source>
</evidence>
<dbReference type="AlphaFoldDB" id="A0A8T1B2N1"/>
<evidence type="ECO:0000256" key="1">
    <source>
        <dbReference type="SAM" id="MobiDB-lite"/>
    </source>
</evidence>
<sequence length="84" mass="8749">MLANSSGGQQPGRGQTQAQQGTGQQQQNQQQPAMAGVAGGGAFPRRMFGSKPPKYTEDGCNGVTRAGGYTRCVCHTMGTPYPES</sequence>
<evidence type="ECO:0000313" key="6">
    <source>
        <dbReference type="EMBL" id="KAG3191546.1"/>
    </source>
</evidence>
<protein>
    <submittedName>
        <fullName evidence="3">Uncharacterized protein</fullName>
    </submittedName>
</protein>